<gene>
    <name evidence="1" type="ORF">GIR22_08460</name>
</gene>
<dbReference type="OrthoDB" id="7007021at2"/>
<evidence type="ECO:0000313" key="1">
    <source>
        <dbReference type="EMBL" id="MTD19182.1"/>
    </source>
</evidence>
<comment type="caution">
    <text evidence="1">The sequence shown here is derived from an EMBL/GenBank/DDBJ whole genome shotgun (WGS) entry which is preliminary data.</text>
</comment>
<dbReference type="SUPFAM" id="SSF47413">
    <property type="entry name" value="lambda repressor-like DNA-binding domains"/>
    <property type="match status" value="1"/>
</dbReference>
<dbReference type="GO" id="GO:0003677">
    <property type="term" value="F:DNA binding"/>
    <property type="evidence" value="ECO:0007669"/>
    <property type="project" value="InterPro"/>
</dbReference>
<dbReference type="EMBL" id="WLYI01000009">
    <property type="protein sequence ID" value="MTD19182.1"/>
    <property type="molecule type" value="Genomic_DNA"/>
</dbReference>
<dbReference type="InterPro" id="IPR010982">
    <property type="entry name" value="Lambda_DNA-bd_dom_sf"/>
</dbReference>
<name>A0A7X2UYK1_9PSED</name>
<dbReference type="AlphaFoldDB" id="A0A7X2UYK1"/>
<protein>
    <submittedName>
        <fullName evidence="1">Helix-turn-helix domain-containing protein</fullName>
    </submittedName>
</protein>
<dbReference type="Pfam" id="PF14549">
    <property type="entry name" value="P22_Cro"/>
    <property type="match status" value="1"/>
</dbReference>
<keyword evidence="2" id="KW-1185">Reference proteome</keyword>
<reference evidence="1 2" key="1">
    <citation type="submission" date="2019-11" db="EMBL/GenBank/DDBJ databases">
        <title>Pseudmonas karstica sp. nov. and Pseudomonas spelaei sp. nov. from caves.</title>
        <authorList>
            <person name="Zeman M."/>
        </authorList>
    </citation>
    <scope>NUCLEOTIDE SEQUENCE [LARGE SCALE GENOMIC DNA]</scope>
    <source>
        <strain evidence="1 2">CCM 7891</strain>
    </source>
</reference>
<accession>A0A7X2UYK1</accession>
<dbReference type="Proteomes" id="UP000431485">
    <property type="component" value="Unassembled WGS sequence"/>
</dbReference>
<evidence type="ECO:0000313" key="2">
    <source>
        <dbReference type="Proteomes" id="UP000431485"/>
    </source>
</evidence>
<dbReference type="RefSeq" id="WP_154742898.1">
    <property type="nucleotide sequence ID" value="NZ_JBHSTG010000002.1"/>
</dbReference>
<dbReference type="Gene3D" id="1.10.260.40">
    <property type="entry name" value="lambda repressor-like DNA-binding domains"/>
    <property type="match status" value="1"/>
</dbReference>
<organism evidence="1 2">
    <name type="scientific">Pseudomonas karstica</name>
    <dbReference type="NCBI Taxonomy" id="1055468"/>
    <lineage>
        <taxon>Bacteria</taxon>
        <taxon>Pseudomonadati</taxon>
        <taxon>Pseudomonadota</taxon>
        <taxon>Gammaproteobacteria</taxon>
        <taxon>Pseudomonadales</taxon>
        <taxon>Pseudomonadaceae</taxon>
        <taxon>Pseudomonas</taxon>
    </lineage>
</organism>
<proteinExistence type="predicted"/>
<sequence length="97" mass="9851">MAKNISSLISHFGSQSLTAKALGVSQATVSYWLSGSQKVSPEKALLAESITHGAIKASSLCDLIAQVEARHKVGESSPIFSCSAPGPDGSVCASSAC</sequence>